<gene>
    <name evidence="1" type="ORF">HAL07_08940</name>
</gene>
<name>A0A0K2Y778_9HELI</name>
<dbReference type="AlphaFoldDB" id="A0A0K2Y778"/>
<sequence>MTAQVCTLESQQIDIGKEIEKGVKRELKKMMGAFLRLYN</sequence>
<accession>A0A0K2Y778</accession>
<dbReference type="EMBL" id="CDMG01000004">
    <property type="protein sequence ID" value="CRI32419.1"/>
    <property type="molecule type" value="Genomic_DNA"/>
</dbReference>
<reference evidence="2" key="1">
    <citation type="submission" date="2014-12" db="EMBL/GenBank/DDBJ databases">
        <authorList>
            <person name="Jaenicke S."/>
        </authorList>
    </citation>
    <scope>NUCLEOTIDE SEQUENCE [LARGE SCALE GENOMIC DNA]</scope>
</reference>
<evidence type="ECO:0000313" key="1">
    <source>
        <dbReference type="EMBL" id="CRI32419.1"/>
    </source>
</evidence>
<organism evidence="1 2">
    <name type="scientific">Helicobacter ailurogastricus</name>
    <dbReference type="NCBI Taxonomy" id="1578720"/>
    <lineage>
        <taxon>Bacteria</taxon>
        <taxon>Pseudomonadati</taxon>
        <taxon>Campylobacterota</taxon>
        <taxon>Epsilonproteobacteria</taxon>
        <taxon>Campylobacterales</taxon>
        <taxon>Helicobacteraceae</taxon>
        <taxon>Helicobacter</taxon>
    </lineage>
</organism>
<evidence type="ECO:0000313" key="2">
    <source>
        <dbReference type="Proteomes" id="UP000043437"/>
    </source>
</evidence>
<proteinExistence type="predicted"/>
<protein>
    <submittedName>
        <fullName evidence="1">Uncharacterized protein</fullName>
    </submittedName>
</protein>
<dbReference type="Proteomes" id="UP000043437">
    <property type="component" value="Unassembled WGS sequence"/>
</dbReference>